<proteinExistence type="inferred from homology"/>
<evidence type="ECO:0000256" key="1">
    <source>
        <dbReference type="ARBA" id="ARBA00022432"/>
    </source>
</evidence>
<dbReference type="CDD" id="cd05016">
    <property type="entry name" value="SIS_PGI_2"/>
    <property type="match status" value="1"/>
</dbReference>
<dbReference type="InterPro" id="IPR001672">
    <property type="entry name" value="G6P_Isomerase"/>
</dbReference>
<sequence length="536" mass="58407">MKFFDPKSEFVLSLDGFETVTDELLESQATAFLAKSALAMVEKIEAGEVVNTTAHPTESEDRAVDHYNHRMEASPVAGKSLADSIAQWNTIKTEIDAILDGKTTTPEGKRYTDVIFNGLGGSFLGPLMLVISQYGDEFNFESGLPVRIHFMSNTDPDTYHLLFNKLDVATTVMVSMSKSGSTAETKGATDAWTALVASTGLELGPHSMAVTTPGSMLDKFAQEHKFLGIYYMATETGGRTSIGTAIGMVPAAFARIDFADFLRGQGHMDAMTRRPEIKQNPAMLLAVAIHQMTLMQGSKNMIVLCYSDFLKEFAHYLQQLYMESLGKNYHVDGTPAVEGQTVFGGVGTGEQHAFMQQVQKGLRDCFVRFVHFAKRSGDLDNAKAGSVGRQLLAFIKGTEAALHQNGKEFITCTYDEPTPFNIGMMVALEERVVTFLACFKGINAYDQPGVQDGKLAADAMNTFSKDSEDFVAKAGFKGTADDFVTAQGKAVSFETRLMAEAFLSDLTKNPASYKALAGFKASRQFVDGAFSYSVEK</sequence>
<reference evidence="5" key="1">
    <citation type="submission" date="2021-05" db="EMBL/GenBank/DDBJ databases">
        <title>A free-living protist that lacks canonical eukaryotic 1 DNA replication and segregation systems.</title>
        <authorList>
            <person name="Salas-Leiva D.E."/>
            <person name="Tromer E.C."/>
            <person name="Curtis B.A."/>
            <person name="Jerlstrom-Hultqvist J."/>
            <person name="Kolisko M."/>
            <person name="Yi Z."/>
            <person name="Salas-Leiva J.S."/>
            <person name="Gallot-Lavallee L."/>
            <person name="Kops G.J.P.L."/>
            <person name="Archibald J.M."/>
            <person name="Simpson A.G.B."/>
            <person name="Roger A.J."/>
        </authorList>
    </citation>
    <scope>NUCLEOTIDE SEQUENCE</scope>
    <source>
        <strain evidence="5">BICM</strain>
    </source>
</reference>
<dbReference type="GO" id="GO:0006096">
    <property type="term" value="P:glycolytic process"/>
    <property type="evidence" value="ECO:0007669"/>
    <property type="project" value="UniProtKB-UniPathway"/>
</dbReference>
<comment type="catalytic activity">
    <reaction evidence="4">
        <text>alpha-D-glucose 6-phosphate = beta-D-fructose 6-phosphate</text>
        <dbReference type="Rhea" id="RHEA:11816"/>
        <dbReference type="ChEBI" id="CHEBI:57634"/>
        <dbReference type="ChEBI" id="CHEBI:58225"/>
        <dbReference type="EC" id="5.3.1.9"/>
    </reaction>
</comment>
<evidence type="ECO:0000313" key="5">
    <source>
        <dbReference type="EMBL" id="KAG9395814.1"/>
    </source>
</evidence>
<dbReference type="InterPro" id="IPR046348">
    <property type="entry name" value="SIS_dom_sf"/>
</dbReference>
<keyword evidence="6" id="KW-1185">Reference proteome</keyword>
<dbReference type="Gene3D" id="3.40.50.10490">
    <property type="entry name" value="Glucose-6-phosphate isomerase like protein, domain 1"/>
    <property type="match status" value="2"/>
</dbReference>
<dbReference type="PANTHER" id="PTHR11469">
    <property type="entry name" value="GLUCOSE-6-PHOSPHATE ISOMERASE"/>
    <property type="match status" value="1"/>
</dbReference>
<dbReference type="SUPFAM" id="SSF53697">
    <property type="entry name" value="SIS domain"/>
    <property type="match status" value="1"/>
</dbReference>
<evidence type="ECO:0000313" key="6">
    <source>
        <dbReference type="Proteomes" id="UP000717585"/>
    </source>
</evidence>
<dbReference type="AlphaFoldDB" id="A0A8J6E126"/>
<gene>
    <name evidence="5" type="ORF">J8273_2726</name>
</gene>
<dbReference type="Pfam" id="PF00342">
    <property type="entry name" value="PGI"/>
    <property type="match status" value="1"/>
</dbReference>
<dbReference type="InterPro" id="IPR035482">
    <property type="entry name" value="SIS_PGI_2"/>
</dbReference>
<evidence type="ECO:0000256" key="4">
    <source>
        <dbReference type="RuleBase" id="RU000612"/>
    </source>
</evidence>
<comment type="pathway">
    <text evidence="4">Carbohydrate degradation; glycolysis; D-glyceraldehyde 3-phosphate and glycerone phosphate from D-glucose: step 2/4.</text>
</comment>
<dbReference type="FunFam" id="3.40.50.10490:FF:000021">
    <property type="entry name" value="Glucose-6-phosphate isomerase"/>
    <property type="match status" value="1"/>
</dbReference>
<accession>A0A8J6E126</accession>
<evidence type="ECO:0000256" key="3">
    <source>
        <dbReference type="ARBA" id="ARBA00023235"/>
    </source>
</evidence>
<dbReference type="PRINTS" id="PR00662">
    <property type="entry name" value="G6PISOMERASE"/>
</dbReference>
<keyword evidence="3 4" id="KW-0413">Isomerase</keyword>
<evidence type="ECO:0000256" key="2">
    <source>
        <dbReference type="ARBA" id="ARBA00023152"/>
    </source>
</evidence>
<dbReference type="PANTHER" id="PTHR11469:SF1">
    <property type="entry name" value="GLUCOSE-6-PHOSPHATE ISOMERASE"/>
    <property type="match status" value="1"/>
</dbReference>
<dbReference type="GO" id="GO:0005829">
    <property type="term" value="C:cytosol"/>
    <property type="evidence" value="ECO:0007669"/>
    <property type="project" value="TreeGrafter"/>
</dbReference>
<keyword evidence="1 4" id="KW-0312">Gluconeogenesis</keyword>
<name>A0A8J6E126_9EUKA</name>
<organism evidence="5 6">
    <name type="scientific">Carpediemonas membranifera</name>
    <dbReference type="NCBI Taxonomy" id="201153"/>
    <lineage>
        <taxon>Eukaryota</taxon>
        <taxon>Metamonada</taxon>
        <taxon>Carpediemonas-like organisms</taxon>
        <taxon>Carpediemonas</taxon>
    </lineage>
</organism>
<keyword evidence="2 4" id="KW-0324">Glycolysis</keyword>
<dbReference type="GO" id="GO:0097367">
    <property type="term" value="F:carbohydrate derivative binding"/>
    <property type="evidence" value="ECO:0007669"/>
    <property type="project" value="InterPro"/>
</dbReference>
<dbReference type="GO" id="GO:0006094">
    <property type="term" value="P:gluconeogenesis"/>
    <property type="evidence" value="ECO:0007669"/>
    <property type="project" value="UniProtKB-KW"/>
</dbReference>
<dbReference type="UniPathway" id="UPA00109">
    <property type="reaction ID" value="UER00181"/>
</dbReference>
<dbReference type="EC" id="5.3.1.9" evidence="4"/>
<comment type="similarity">
    <text evidence="4">Belongs to the GPI family.</text>
</comment>
<protein>
    <recommendedName>
        <fullName evidence="4">Glucose-6-phosphate isomerase</fullName>
        <ecNumber evidence="4">5.3.1.9</ecNumber>
    </recommendedName>
</protein>
<dbReference type="PROSITE" id="PS51463">
    <property type="entry name" value="P_GLUCOSE_ISOMERASE_3"/>
    <property type="match status" value="1"/>
</dbReference>
<dbReference type="GO" id="GO:0004347">
    <property type="term" value="F:glucose-6-phosphate isomerase activity"/>
    <property type="evidence" value="ECO:0007669"/>
    <property type="project" value="UniProtKB-EC"/>
</dbReference>
<dbReference type="EMBL" id="JAHDYR010000008">
    <property type="protein sequence ID" value="KAG9395814.1"/>
    <property type="molecule type" value="Genomic_DNA"/>
</dbReference>
<dbReference type="GO" id="GO:0051156">
    <property type="term" value="P:glucose 6-phosphate metabolic process"/>
    <property type="evidence" value="ECO:0007669"/>
    <property type="project" value="TreeGrafter"/>
</dbReference>
<comment type="caution">
    <text evidence="5">The sequence shown here is derived from an EMBL/GenBank/DDBJ whole genome shotgun (WGS) entry which is preliminary data.</text>
</comment>
<dbReference type="OrthoDB" id="5831190at2759"/>
<dbReference type="GO" id="GO:0048029">
    <property type="term" value="F:monosaccharide binding"/>
    <property type="evidence" value="ECO:0007669"/>
    <property type="project" value="TreeGrafter"/>
</dbReference>
<dbReference type="Proteomes" id="UP000717585">
    <property type="component" value="Unassembled WGS sequence"/>
</dbReference>
<dbReference type="HAMAP" id="MF_00473">
    <property type="entry name" value="G6P_isomerase"/>
    <property type="match status" value="1"/>
</dbReference>